<gene>
    <name evidence="2" type="ORF">SHM7688_02392</name>
</gene>
<keyword evidence="1" id="KW-0812">Transmembrane</keyword>
<accession>A0A0P1FGG3</accession>
<dbReference type="Pfam" id="PF11902">
    <property type="entry name" value="DUF3422"/>
    <property type="match status" value="1"/>
</dbReference>
<evidence type="ECO:0008006" key="4">
    <source>
        <dbReference type="Google" id="ProtNLM"/>
    </source>
</evidence>
<dbReference type="InterPro" id="IPR021830">
    <property type="entry name" value="DUF3422"/>
</dbReference>
<proteinExistence type="predicted"/>
<evidence type="ECO:0000256" key="1">
    <source>
        <dbReference type="SAM" id="Phobius"/>
    </source>
</evidence>
<protein>
    <recommendedName>
        <fullName evidence="4">Membrane-anchored protein</fullName>
    </recommendedName>
</protein>
<feature type="transmembrane region" description="Helical" evidence="1">
    <location>
        <begin position="401"/>
        <end position="418"/>
    </location>
</feature>
<dbReference type="Proteomes" id="UP000054823">
    <property type="component" value="Unassembled WGS sequence"/>
</dbReference>
<keyword evidence="1" id="KW-1133">Transmembrane helix</keyword>
<dbReference type="OrthoDB" id="9767470at2"/>
<keyword evidence="1" id="KW-0472">Membrane</keyword>
<name>A0A0P1FGG3_9RHOB</name>
<keyword evidence="3" id="KW-1185">Reference proteome</keyword>
<reference evidence="2 3" key="1">
    <citation type="submission" date="2015-09" db="EMBL/GenBank/DDBJ databases">
        <authorList>
            <consortium name="Swine Surveillance"/>
        </authorList>
    </citation>
    <scope>NUCLEOTIDE SEQUENCE [LARGE SCALE GENOMIC DNA]</scope>
    <source>
        <strain evidence="2 3">CECT 7688</strain>
    </source>
</reference>
<dbReference type="RefSeq" id="WP_058240124.1">
    <property type="nucleotide sequence ID" value="NZ_CYPW01000024.1"/>
</dbReference>
<dbReference type="STRING" id="321267.SHM7688_02392"/>
<evidence type="ECO:0000313" key="3">
    <source>
        <dbReference type="Proteomes" id="UP000054823"/>
    </source>
</evidence>
<dbReference type="AlphaFoldDB" id="A0A0P1FGG3"/>
<sequence length="426" mass="47606">MSTITDHPLRYKLANELHARPFPTLQAPCRAVFVAWRIAPSEVGQEGSAQRAHLLELLDRFGAPHPQPGATHFTCQLGRDTLKWEQHAEFVTYTVFLPQVSARAFDPSDLDVLPDDWLAAAPGRRVTSAMIRVETMPDEAEMVAQINTWFMPEAVAANYVLDRSCVVATDFRIGQSGHQNMAVFVAPGTGKRRIGRVVQRLCEIETYKSMSMLGYFRVKEIAGTLGALEADAGRLMGHLRSEDGDAAATLQRLLELSGDVERLIAETSFRFGATHAYETIVQQRITVLREERFQGRQTFSEFMTRRYDPAMRTVNHSERRLQSLAERIGRAAQLLRTKVDVSRSAQNQALLESMDRRADLALRLQETVEGLSVVAISYYAVSLAGYVAYPLAAPLGMSKGMMTAALTPVVVGLVWWMVRRIKAKMH</sequence>
<organism evidence="2 3">
    <name type="scientific">Shimia marina</name>
    <dbReference type="NCBI Taxonomy" id="321267"/>
    <lineage>
        <taxon>Bacteria</taxon>
        <taxon>Pseudomonadati</taxon>
        <taxon>Pseudomonadota</taxon>
        <taxon>Alphaproteobacteria</taxon>
        <taxon>Rhodobacterales</taxon>
        <taxon>Roseobacteraceae</taxon>
    </lineage>
</organism>
<dbReference type="EMBL" id="CYPW01000024">
    <property type="protein sequence ID" value="CUH52945.1"/>
    <property type="molecule type" value="Genomic_DNA"/>
</dbReference>
<evidence type="ECO:0000313" key="2">
    <source>
        <dbReference type="EMBL" id="CUH52945.1"/>
    </source>
</evidence>